<name>F6EZ91_SPHCR</name>
<dbReference type="AlphaFoldDB" id="F6EZ91"/>
<dbReference type="Pfam" id="PF13561">
    <property type="entry name" value="adh_short_C2"/>
    <property type="match status" value="1"/>
</dbReference>
<dbReference type="RefSeq" id="WP_013848421.1">
    <property type="nucleotide sequence ID" value="NC_015593.1"/>
</dbReference>
<dbReference type="PANTHER" id="PTHR42760:SF133">
    <property type="entry name" value="3-OXOACYL-[ACYL-CARRIER-PROTEIN] REDUCTASE"/>
    <property type="match status" value="1"/>
</dbReference>
<dbReference type="PRINTS" id="PR00081">
    <property type="entry name" value="GDHRDH"/>
</dbReference>
<dbReference type="InterPro" id="IPR036291">
    <property type="entry name" value="NAD(P)-bd_dom_sf"/>
</dbReference>
<dbReference type="CDD" id="cd05233">
    <property type="entry name" value="SDR_c"/>
    <property type="match status" value="1"/>
</dbReference>
<dbReference type="GO" id="GO:0006633">
    <property type="term" value="P:fatty acid biosynthetic process"/>
    <property type="evidence" value="ECO:0007669"/>
    <property type="project" value="TreeGrafter"/>
</dbReference>
<dbReference type="HOGENOM" id="CLU_010194_1_0_5"/>
<dbReference type="EMBL" id="CP002798">
    <property type="protein sequence ID" value="AEG50184.1"/>
    <property type="molecule type" value="Genomic_DNA"/>
</dbReference>
<evidence type="ECO:0000313" key="5">
    <source>
        <dbReference type="Proteomes" id="UP000007150"/>
    </source>
</evidence>
<dbReference type="Gene3D" id="3.40.50.720">
    <property type="entry name" value="NAD(P)-binding Rossmann-like Domain"/>
    <property type="match status" value="1"/>
</dbReference>
<dbReference type="PANTHER" id="PTHR42760">
    <property type="entry name" value="SHORT-CHAIN DEHYDROGENASES/REDUCTASES FAMILY MEMBER"/>
    <property type="match status" value="1"/>
</dbReference>
<dbReference type="KEGG" id="sch:Sphch_2536"/>
<organism evidence="4 5">
    <name type="scientific">Sphingobium chlorophenolicum L-1</name>
    <dbReference type="NCBI Taxonomy" id="690566"/>
    <lineage>
        <taxon>Bacteria</taxon>
        <taxon>Pseudomonadati</taxon>
        <taxon>Pseudomonadota</taxon>
        <taxon>Alphaproteobacteria</taxon>
        <taxon>Sphingomonadales</taxon>
        <taxon>Sphingomonadaceae</taxon>
        <taxon>Sphingobium</taxon>
    </lineage>
</organism>
<gene>
    <name evidence="4" type="ORF">Sphch_2536</name>
</gene>
<dbReference type="STRING" id="690566.Sphch_2536"/>
<dbReference type="InterPro" id="IPR002347">
    <property type="entry name" value="SDR_fam"/>
</dbReference>
<comment type="similarity">
    <text evidence="1">Belongs to the short-chain dehydrogenases/reductases (SDR) family.</text>
</comment>
<proteinExistence type="inferred from homology"/>
<evidence type="ECO:0000256" key="1">
    <source>
        <dbReference type="ARBA" id="ARBA00006484"/>
    </source>
</evidence>
<dbReference type="FunFam" id="3.40.50.720:FF:000084">
    <property type="entry name" value="Short-chain dehydrogenase reductase"/>
    <property type="match status" value="1"/>
</dbReference>
<dbReference type="EC" id="1.1.1.100" evidence="4"/>
<dbReference type="Proteomes" id="UP000007150">
    <property type="component" value="Chromosome 1"/>
</dbReference>
<evidence type="ECO:0000256" key="3">
    <source>
        <dbReference type="ARBA" id="ARBA00051383"/>
    </source>
</evidence>
<dbReference type="PRINTS" id="PR00080">
    <property type="entry name" value="SDRFAMILY"/>
</dbReference>
<protein>
    <submittedName>
        <fullName evidence="4">3-oxoacyl-(Acyl-carrier-protein) reductase</fullName>
        <ecNumber evidence="4">1.1.1.100</ecNumber>
    </submittedName>
</protein>
<evidence type="ECO:0000256" key="2">
    <source>
        <dbReference type="ARBA" id="ARBA00023002"/>
    </source>
</evidence>
<evidence type="ECO:0000313" key="4">
    <source>
        <dbReference type="EMBL" id="AEG50184.1"/>
    </source>
</evidence>
<dbReference type="SUPFAM" id="SSF51735">
    <property type="entry name" value="NAD(P)-binding Rossmann-fold domains"/>
    <property type="match status" value="1"/>
</dbReference>
<keyword evidence="5" id="KW-1185">Reference proteome</keyword>
<dbReference type="GO" id="GO:0018502">
    <property type="term" value="F:2,5-dichloro-2,5-cyclohexadiene-1,4-diol dehydrogenase activity"/>
    <property type="evidence" value="ECO:0007669"/>
    <property type="project" value="RHEA"/>
</dbReference>
<sequence>MLFNDKVILVTGAGSGIGRAAAMHFAKESGWVFGADRNETGLDETAGMMSASGYRFDRLKVDVSDEAAVAELVRTIYDKAGRLDAAFNNAGIAGGNHWLEDYPSDLFAQVISINLFSIFLCMKYQIPLIRRNGGAICNTASVAALTGPGGLSAYAASKCGVHGLTRVAAMENASKGVRVNALAPGLTDTPMVAATRVENVAFDNMARTAVPMKRAAQPDEAAAAAVWLCSPAASYVTGQMIIVDGGLTIGGFEP</sequence>
<dbReference type="GO" id="GO:0048038">
    <property type="term" value="F:quinone binding"/>
    <property type="evidence" value="ECO:0007669"/>
    <property type="project" value="TreeGrafter"/>
</dbReference>
<reference evidence="4 5" key="1">
    <citation type="submission" date="2011-05" db="EMBL/GenBank/DDBJ databases">
        <title>Complete sequence of chromosome 1 of Sphingobium chlorophenolicum L-1.</title>
        <authorList>
            <consortium name="US DOE Joint Genome Institute"/>
            <person name="Lucas S."/>
            <person name="Han J."/>
            <person name="Lapidus A."/>
            <person name="Cheng J.-F."/>
            <person name="Goodwin L."/>
            <person name="Pitluck S."/>
            <person name="Peters L."/>
            <person name="Daligault H."/>
            <person name="Han C."/>
            <person name="Tapia R."/>
            <person name="Land M."/>
            <person name="Hauser L."/>
            <person name="Kyrpides N."/>
            <person name="Ivanova N."/>
            <person name="Pagani I."/>
            <person name="Turner P."/>
            <person name="Copley S."/>
            <person name="Woyke T."/>
        </authorList>
    </citation>
    <scope>NUCLEOTIDE SEQUENCE [LARGE SCALE GENOMIC DNA]</scope>
    <source>
        <strain evidence="4 5">L-1</strain>
    </source>
</reference>
<keyword evidence="2 4" id="KW-0560">Oxidoreductase</keyword>
<dbReference type="GO" id="GO:0004316">
    <property type="term" value="F:3-oxoacyl-[acyl-carrier-protein] reductase (NADPH) activity"/>
    <property type="evidence" value="ECO:0007669"/>
    <property type="project" value="UniProtKB-EC"/>
</dbReference>
<accession>F6EZ91</accession>
<comment type="catalytic activity">
    <reaction evidence="3">
        <text>2,5-dichlorocyclohexa-2,5-dien-1,4-diol + NAD(+) = 2,5-dichlorohydroquinone + NADH + H(+)</text>
        <dbReference type="Rhea" id="RHEA:15741"/>
        <dbReference type="ChEBI" id="CHEBI:15378"/>
        <dbReference type="ChEBI" id="CHEBI:27545"/>
        <dbReference type="ChEBI" id="CHEBI:28975"/>
        <dbReference type="ChEBI" id="CHEBI:57540"/>
        <dbReference type="ChEBI" id="CHEBI:57945"/>
    </reaction>
</comment>